<evidence type="ECO:0000259" key="5">
    <source>
        <dbReference type="Pfam" id="PF04991"/>
    </source>
</evidence>
<reference evidence="6 7" key="1">
    <citation type="submission" date="2023-08" db="EMBL/GenBank/DDBJ databases">
        <title>Black Yeasts Isolated from many extreme environments.</title>
        <authorList>
            <person name="Coleine C."/>
            <person name="Stajich J.E."/>
            <person name="Selbmann L."/>
        </authorList>
    </citation>
    <scope>NUCLEOTIDE SEQUENCE [LARGE SCALE GENOMIC DNA]</scope>
    <source>
        <strain evidence="6 7">CCFEE 5885</strain>
    </source>
</reference>
<evidence type="ECO:0000256" key="4">
    <source>
        <dbReference type="ARBA" id="ARBA00023136"/>
    </source>
</evidence>
<dbReference type="GO" id="GO:0016757">
    <property type="term" value="F:glycosyltransferase activity"/>
    <property type="evidence" value="ECO:0007669"/>
    <property type="project" value="UniProtKB-KW"/>
</dbReference>
<dbReference type="PANTHER" id="PTHR15407">
    <property type="entry name" value="FUKUTIN-RELATED"/>
    <property type="match status" value="1"/>
</dbReference>
<comment type="caution">
    <text evidence="6">The sequence shown here is derived from an EMBL/GenBank/DDBJ whole genome shotgun (WGS) entry which is preliminary data.</text>
</comment>
<feature type="domain" description="LicD/FKTN/FKRP nucleotidyltransferase" evidence="5">
    <location>
        <begin position="7"/>
        <end position="111"/>
    </location>
</feature>
<evidence type="ECO:0000256" key="2">
    <source>
        <dbReference type="ARBA" id="ARBA00022692"/>
    </source>
</evidence>
<evidence type="ECO:0000313" key="6">
    <source>
        <dbReference type="EMBL" id="KAK5096711.1"/>
    </source>
</evidence>
<keyword evidence="6" id="KW-0328">Glycosyltransferase</keyword>
<evidence type="ECO:0000256" key="1">
    <source>
        <dbReference type="ARBA" id="ARBA00004167"/>
    </source>
</evidence>
<protein>
    <submittedName>
        <fullName evidence="6">Mannosyltransferase</fullName>
    </submittedName>
</protein>
<dbReference type="PANTHER" id="PTHR15407:SF32">
    <property type="entry name" value="PROTEIN (MNN4), PUTATIVE (AFU_ORTHOLOGUE AFUA_1G03790)-RELATED"/>
    <property type="match status" value="1"/>
</dbReference>
<proteinExistence type="predicted"/>
<keyword evidence="3" id="KW-1133">Transmembrane helix</keyword>
<dbReference type="Proteomes" id="UP001345013">
    <property type="component" value="Unassembled WGS sequence"/>
</dbReference>
<sequence length="183" mass="21223">MRELSAETWMAHGTLLGWHWNRKLLPWDTDIDVQMSERDLAKLAVKHNMTEFEYPLPRSASTRSYILDVNPHFSIVSFRDVANRIDGRWIDKTNGKFIDITALHVDEGDAVPGQPLSVFCKDGHQYEAQDIYPLQRSNLEGIEVLVPAKSDKILGEEYGAKSLTNTRFHWHKFNRESQLWEVE</sequence>
<comment type="subcellular location">
    <subcellularLocation>
        <location evidence="1">Membrane</location>
        <topology evidence="1">Single-pass membrane protein</topology>
    </subcellularLocation>
</comment>
<evidence type="ECO:0000313" key="7">
    <source>
        <dbReference type="Proteomes" id="UP001345013"/>
    </source>
</evidence>
<evidence type="ECO:0000256" key="3">
    <source>
        <dbReference type="ARBA" id="ARBA00022989"/>
    </source>
</evidence>
<organism evidence="6 7">
    <name type="scientific">Lithohypha guttulata</name>
    <dbReference type="NCBI Taxonomy" id="1690604"/>
    <lineage>
        <taxon>Eukaryota</taxon>
        <taxon>Fungi</taxon>
        <taxon>Dikarya</taxon>
        <taxon>Ascomycota</taxon>
        <taxon>Pezizomycotina</taxon>
        <taxon>Eurotiomycetes</taxon>
        <taxon>Chaetothyriomycetidae</taxon>
        <taxon>Chaetothyriales</taxon>
        <taxon>Trichomeriaceae</taxon>
        <taxon>Lithohypha</taxon>
    </lineage>
</organism>
<keyword evidence="4" id="KW-0472">Membrane</keyword>
<keyword evidence="2" id="KW-0812">Transmembrane</keyword>
<keyword evidence="7" id="KW-1185">Reference proteome</keyword>
<keyword evidence="6" id="KW-0808">Transferase</keyword>
<dbReference type="EMBL" id="JAVRRG010000021">
    <property type="protein sequence ID" value="KAK5096711.1"/>
    <property type="molecule type" value="Genomic_DNA"/>
</dbReference>
<name>A0ABR0KHX1_9EURO</name>
<accession>A0ABR0KHX1</accession>
<dbReference type="InterPro" id="IPR007074">
    <property type="entry name" value="LicD/FKTN/FKRP_NTP_transf"/>
</dbReference>
<gene>
    <name evidence="6" type="primary">MNN4_2</name>
    <name evidence="6" type="ORF">LTR24_002473</name>
</gene>
<dbReference type="InterPro" id="IPR009644">
    <property type="entry name" value="FKTN/MNN4/W02B3.4-1"/>
</dbReference>
<dbReference type="Pfam" id="PF04991">
    <property type="entry name" value="LicD"/>
    <property type="match status" value="1"/>
</dbReference>